<dbReference type="Gene3D" id="2.60.120.1540">
    <property type="match status" value="1"/>
</dbReference>
<organism evidence="2 3">
    <name type="scientific">Catharus ustulatus</name>
    <name type="common">Russet-backed thrush</name>
    <name type="synonym">Hylocichla ustulatus</name>
    <dbReference type="NCBI Taxonomy" id="91951"/>
    <lineage>
        <taxon>Eukaryota</taxon>
        <taxon>Metazoa</taxon>
        <taxon>Chordata</taxon>
        <taxon>Craniata</taxon>
        <taxon>Vertebrata</taxon>
        <taxon>Euteleostomi</taxon>
        <taxon>Archelosauria</taxon>
        <taxon>Archosauria</taxon>
        <taxon>Dinosauria</taxon>
        <taxon>Saurischia</taxon>
        <taxon>Theropoda</taxon>
        <taxon>Coelurosauria</taxon>
        <taxon>Aves</taxon>
        <taxon>Neognathae</taxon>
        <taxon>Neoaves</taxon>
        <taxon>Telluraves</taxon>
        <taxon>Australaves</taxon>
        <taxon>Passeriformes</taxon>
        <taxon>Turdidae</taxon>
        <taxon>Catharus</taxon>
    </lineage>
</organism>
<dbReference type="Ensembl" id="ENSCUST00005012531.1">
    <property type="protein sequence ID" value="ENSCUSP00005012026.1"/>
    <property type="gene ID" value="ENSCUSG00005007709.1"/>
</dbReference>
<dbReference type="InterPro" id="IPR011626">
    <property type="entry name" value="Alpha-macroglobulin_TED"/>
</dbReference>
<dbReference type="Gene3D" id="2.60.40.690">
    <property type="entry name" value="Alpha-macroglobulin, receptor-binding domain"/>
    <property type="match status" value="1"/>
</dbReference>
<dbReference type="Proteomes" id="UP000694563">
    <property type="component" value="Chromosome 23"/>
</dbReference>
<proteinExistence type="predicted"/>
<dbReference type="SMART" id="SM01361">
    <property type="entry name" value="A2M_recep"/>
    <property type="match status" value="1"/>
</dbReference>
<dbReference type="AlphaFoldDB" id="A0A8C3UB98"/>
<dbReference type="SUPFAM" id="SSF49410">
    <property type="entry name" value="Alpha-macroglobulin receptor domain"/>
    <property type="match status" value="1"/>
</dbReference>
<dbReference type="GO" id="GO:0005615">
    <property type="term" value="C:extracellular space"/>
    <property type="evidence" value="ECO:0007669"/>
    <property type="project" value="InterPro"/>
</dbReference>
<evidence type="ECO:0000313" key="3">
    <source>
        <dbReference type="Proteomes" id="UP000694563"/>
    </source>
</evidence>
<dbReference type="Pfam" id="PF07677">
    <property type="entry name" value="A2M_recep"/>
    <property type="match status" value="1"/>
</dbReference>
<dbReference type="Gene3D" id="1.50.10.20">
    <property type="match status" value="1"/>
</dbReference>
<keyword evidence="3" id="KW-1185">Reference proteome</keyword>
<evidence type="ECO:0000259" key="1">
    <source>
        <dbReference type="SMART" id="SM01361"/>
    </source>
</evidence>
<accession>A0A8C3UB98</accession>
<dbReference type="Pfam" id="PF07678">
    <property type="entry name" value="TED_complement"/>
    <property type="match status" value="1"/>
</dbReference>
<feature type="domain" description="Alpha-macroglobulin receptor-binding" evidence="1">
    <location>
        <begin position="359"/>
        <end position="441"/>
    </location>
</feature>
<dbReference type="InterPro" id="IPR036595">
    <property type="entry name" value="A-macroglobulin_rcpt-bd_sf"/>
</dbReference>
<evidence type="ECO:0000313" key="2">
    <source>
        <dbReference type="Ensembl" id="ENSCUSP00005012026.1"/>
    </source>
</evidence>
<sequence length="462" mass="50271">RNPRLLYKHDDGSYSAFGKSDSTGNTWLTAFVLKSFGQARAYVAIEEQHITDALQWLRQRQKKSGCFRSTGKLFNNALQGGVSDELSLSAYVTAAMLELGLPTEPTVNSALKCLGASPTENPYTQALLAYVFGLAGLREQQEAQLQHLAQHKGQLYWQRKGKAQEPSEPSWAAAAPAEVEMTAYVLLAYLSQPSVSPAELGTASRIVRWLCKQQNPYGGFASTQDTVVALQALAKYAALTYGDNGDFTVTVTSPTGTVQDFVLDSSNRLVLQRAALAELPGTYRLQTRGQGCALVQVGTAWAPSAAWHTEPPFPAEALGTVGTGAVPGLGRTGAARREGIAKSTLWLCTCRYSGERPATNMVVIEVRSPHPPLGYHIPQLKRQNLVKKVEVQPDQVTIYLDKEEKTFSFRAQQDFLVSNLQPATVSLYDYYETGEPCRAVSPAWSPAAHPCPSSCGHQDRDG</sequence>
<dbReference type="PANTHER" id="PTHR11412:SF185">
    <property type="entry name" value="ALPHA-2-MACROGLOBULIN-LIKE PROTEIN 1"/>
    <property type="match status" value="1"/>
</dbReference>
<reference evidence="2" key="3">
    <citation type="submission" date="2025-09" db="UniProtKB">
        <authorList>
            <consortium name="Ensembl"/>
        </authorList>
    </citation>
    <scope>IDENTIFICATION</scope>
</reference>
<protein>
    <recommendedName>
        <fullName evidence="1">Alpha-macroglobulin receptor-binding domain-containing protein</fullName>
    </recommendedName>
</protein>
<dbReference type="InterPro" id="IPR050473">
    <property type="entry name" value="A2M/Complement_sys"/>
</dbReference>
<dbReference type="SUPFAM" id="SSF48239">
    <property type="entry name" value="Terpenoid cyclases/Protein prenyltransferases"/>
    <property type="match status" value="1"/>
</dbReference>
<reference evidence="2" key="2">
    <citation type="submission" date="2025-08" db="UniProtKB">
        <authorList>
            <consortium name="Ensembl"/>
        </authorList>
    </citation>
    <scope>IDENTIFICATION</scope>
</reference>
<dbReference type="InterPro" id="IPR009048">
    <property type="entry name" value="A-macroglobulin_rcpt-bd"/>
</dbReference>
<reference evidence="2" key="1">
    <citation type="submission" date="2020-10" db="EMBL/GenBank/DDBJ databases">
        <title>Catharus ustulatus (Swainson's thrush) genome, bCatUst1, primary haplotype v2.</title>
        <authorList>
            <person name="Delmore K."/>
            <person name="Vafadar M."/>
            <person name="Formenti G."/>
            <person name="Chow W."/>
            <person name="Pelan S."/>
            <person name="Howe K."/>
            <person name="Rhie A."/>
            <person name="Mountcastle J."/>
            <person name="Haase B."/>
            <person name="Fedrigo O."/>
            <person name="Jarvis E.D."/>
        </authorList>
    </citation>
    <scope>NUCLEOTIDE SEQUENCE [LARGE SCALE GENOMIC DNA]</scope>
</reference>
<name>A0A8C3UB98_CATUS</name>
<dbReference type="PANTHER" id="PTHR11412">
    <property type="entry name" value="MACROGLOBULIN / COMPLEMENT"/>
    <property type="match status" value="1"/>
</dbReference>
<dbReference type="InterPro" id="IPR008930">
    <property type="entry name" value="Terpenoid_cyclase/PrenylTrfase"/>
</dbReference>